<dbReference type="Gene3D" id="1.10.238.20">
    <property type="entry name" value="Pheromone/general odorant binding protein domain"/>
    <property type="match status" value="1"/>
</dbReference>
<dbReference type="Pfam" id="PF01395">
    <property type="entry name" value="PBP_GOBP"/>
    <property type="match status" value="1"/>
</dbReference>
<organism evidence="2">
    <name type="scientific">Drosicha corpulenta</name>
    <dbReference type="NCBI Taxonomy" id="535978"/>
    <lineage>
        <taxon>Eukaryota</taxon>
        <taxon>Metazoa</taxon>
        <taxon>Ecdysozoa</taxon>
        <taxon>Arthropoda</taxon>
        <taxon>Hexapoda</taxon>
        <taxon>Insecta</taxon>
        <taxon>Pterygota</taxon>
        <taxon>Neoptera</taxon>
        <taxon>Paraneoptera</taxon>
        <taxon>Hemiptera</taxon>
        <taxon>Sternorrhyncha</taxon>
        <taxon>Coccoidea</taxon>
        <taxon>Monophlebidae</taxon>
        <taxon>Drosicha</taxon>
    </lineage>
</organism>
<reference evidence="2" key="1">
    <citation type="submission" date="2015-11" db="EMBL/GenBank/DDBJ databases">
        <title>Identification of candidate chemosensory genes in the antennal transcriptome of Drosicha corpulenta (Kuwana).</title>
        <authorList>
            <person name="Zhang Y."/>
            <person name="Gao Q."/>
            <person name="Xie Y."/>
        </authorList>
    </citation>
    <scope>NUCLEOTIDE SEQUENCE</scope>
</reference>
<feature type="chain" id="PRO_5006845969" evidence="1">
    <location>
        <begin position="21"/>
        <end position="147"/>
    </location>
</feature>
<protein>
    <submittedName>
        <fullName evidence="2">Odorant binding protein 13</fullName>
    </submittedName>
</protein>
<accession>A0A0U3UC53</accession>
<dbReference type="CDD" id="cd23992">
    <property type="entry name" value="PBP_GOBP"/>
    <property type="match status" value="1"/>
</dbReference>
<evidence type="ECO:0000313" key="2">
    <source>
        <dbReference type="EMBL" id="ALV87607.1"/>
    </source>
</evidence>
<evidence type="ECO:0000256" key="1">
    <source>
        <dbReference type="SAM" id="SignalP"/>
    </source>
</evidence>
<proteinExistence type="evidence at transcript level"/>
<dbReference type="InterPro" id="IPR036728">
    <property type="entry name" value="PBP_GOBP_sf"/>
</dbReference>
<name>A0A0U3UC53_9HEMI</name>
<dbReference type="GO" id="GO:0005549">
    <property type="term" value="F:odorant binding"/>
    <property type="evidence" value="ECO:0007669"/>
    <property type="project" value="InterPro"/>
</dbReference>
<keyword evidence="1" id="KW-0732">Signal</keyword>
<sequence length="147" mass="16662">MNSMWLFVCAIFAVFIQINASGSDYHSKKIEAGKACEKELNYEPGSPSILETETVPTDEQQKCYLECIYLKLGIIKDGKLNKNLGEEWIKQRYGNDPEAQKRISSAFEACEKRVSVDPNEKCAYGRLLRECIFNSPEGAPLKVFIKN</sequence>
<feature type="signal peptide" evidence="1">
    <location>
        <begin position="1"/>
        <end position="20"/>
    </location>
</feature>
<dbReference type="InterPro" id="IPR006170">
    <property type="entry name" value="PBP/GOBP"/>
</dbReference>
<dbReference type="SUPFAM" id="SSF47565">
    <property type="entry name" value="Insect pheromone/odorant-binding proteins"/>
    <property type="match status" value="1"/>
</dbReference>
<dbReference type="AlphaFoldDB" id="A0A0U3UC53"/>
<dbReference type="EMBL" id="KU133782">
    <property type="protein sequence ID" value="ALV87607.1"/>
    <property type="molecule type" value="mRNA"/>
</dbReference>